<evidence type="ECO:0000313" key="1">
    <source>
        <dbReference type="EMBL" id="MEF7616957.1"/>
    </source>
</evidence>
<dbReference type="InterPro" id="IPR008878">
    <property type="entry name" value="Transposase_IS66_Orf2"/>
</dbReference>
<name>A0AAW9QJE8_9BURK</name>
<comment type="caution">
    <text evidence="1">The sequence shown here is derived from an EMBL/GenBank/DDBJ whole genome shotgun (WGS) entry which is preliminary data.</text>
</comment>
<sequence length="115" mass="12892">MILSSAIRAHVYSEAVDMRKSIDGLSQMVVTAMGMNPLSGQVFVFIGRRRDRAKLLVWDRHGFWVLYKRLERGRFTDPARLAGGGIAMSELVAWLDGIDLSRTQRLQSVEVSAVV</sequence>
<dbReference type="PANTHER" id="PTHR36455">
    <property type="match status" value="1"/>
</dbReference>
<dbReference type="NCBIfam" id="NF033819">
    <property type="entry name" value="IS66_TnpB"/>
    <property type="match status" value="1"/>
</dbReference>
<organism evidence="1 2">
    <name type="scientific">Aquincola agrisoli</name>
    <dbReference type="NCBI Taxonomy" id="3119538"/>
    <lineage>
        <taxon>Bacteria</taxon>
        <taxon>Pseudomonadati</taxon>
        <taxon>Pseudomonadota</taxon>
        <taxon>Betaproteobacteria</taxon>
        <taxon>Burkholderiales</taxon>
        <taxon>Sphaerotilaceae</taxon>
        <taxon>Aquincola</taxon>
    </lineage>
</organism>
<reference evidence="1 2" key="1">
    <citation type="submission" date="2024-02" db="EMBL/GenBank/DDBJ databases">
        <title>Genome sequence of Aquincola sp. MAHUQ-54.</title>
        <authorList>
            <person name="Huq M.A."/>
        </authorList>
    </citation>
    <scope>NUCLEOTIDE SEQUENCE [LARGE SCALE GENOMIC DNA]</scope>
    <source>
        <strain evidence="1 2">MAHUQ-54</strain>
    </source>
</reference>
<dbReference type="Proteomes" id="UP001336250">
    <property type="component" value="Unassembled WGS sequence"/>
</dbReference>
<dbReference type="AlphaFoldDB" id="A0AAW9QJE8"/>
<proteinExistence type="predicted"/>
<dbReference type="PANTHER" id="PTHR36455:SF1">
    <property type="entry name" value="BLR8292 PROTEIN"/>
    <property type="match status" value="1"/>
</dbReference>
<gene>
    <name evidence="1" type="primary">tnpB</name>
    <name evidence="1" type="ORF">V4F39_23790</name>
</gene>
<protein>
    <submittedName>
        <fullName evidence="1">IS66 family insertion sequence element accessory protein TnpB</fullName>
    </submittedName>
</protein>
<accession>A0AAW9QJE8</accession>
<keyword evidence="2" id="KW-1185">Reference proteome</keyword>
<evidence type="ECO:0000313" key="2">
    <source>
        <dbReference type="Proteomes" id="UP001336250"/>
    </source>
</evidence>
<dbReference type="EMBL" id="JAZIBG010000051">
    <property type="protein sequence ID" value="MEF7616957.1"/>
    <property type="molecule type" value="Genomic_DNA"/>
</dbReference>
<dbReference type="Pfam" id="PF05717">
    <property type="entry name" value="TnpB_IS66"/>
    <property type="match status" value="1"/>
</dbReference>
<dbReference type="RefSeq" id="WP_332292589.1">
    <property type="nucleotide sequence ID" value="NZ_JAZIBG010000051.1"/>
</dbReference>